<organism evidence="1 2">
    <name type="scientific">Stenotrophomonas maltophilia</name>
    <name type="common">Pseudomonas maltophilia</name>
    <name type="synonym">Xanthomonas maltophilia</name>
    <dbReference type="NCBI Taxonomy" id="40324"/>
    <lineage>
        <taxon>Bacteria</taxon>
        <taxon>Pseudomonadati</taxon>
        <taxon>Pseudomonadota</taxon>
        <taxon>Gammaproteobacteria</taxon>
        <taxon>Lysobacterales</taxon>
        <taxon>Lysobacteraceae</taxon>
        <taxon>Stenotrophomonas</taxon>
        <taxon>Stenotrophomonas maltophilia group</taxon>
    </lineage>
</organism>
<sequence>MTSKFESIIHTVSRKGRNWLRRWDAHLADALRKGEFEVTPEGIVVFQDKVLKNAYFHRVPSRERDFAVDHNLIVDQGAMKALGVMFFTDAKIPNWYLTMGNGAANPGASLTAANFAATMGEITSTTEGWSNATRPKWVPAAPAANVISNVASKAAFEIVCATSIQVTCAGLISNDIRGGTTGTLWSAARFSSPRELYNGETFELGYQTSLTG</sequence>
<dbReference type="Proteomes" id="UP000596095">
    <property type="component" value="Chromosome"/>
</dbReference>
<gene>
    <name evidence="1" type="ORF">JJL50_15155</name>
</gene>
<protein>
    <submittedName>
        <fullName evidence="1">Uncharacterized protein</fullName>
    </submittedName>
</protein>
<evidence type="ECO:0000313" key="1">
    <source>
        <dbReference type="EMBL" id="QQQ41282.1"/>
    </source>
</evidence>
<name>A0ABD7C133_STEMA</name>
<evidence type="ECO:0000313" key="2">
    <source>
        <dbReference type="Proteomes" id="UP000596095"/>
    </source>
</evidence>
<proteinExistence type="predicted"/>
<reference evidence="1 2" key="1">
    <citation type="submission" date="2021-01" db="EMBL/GenBank/DDBJ databases">
        <title>Genome Characterization of a novel Stenotrophomonas isolate with high keratinase activity.</title>
        <authorList>
            <person name="Cao Z.-J."/>
        </authorList>
    </citation>
    <scope>NUCLEOTIDE SEQUENCE [LARGE SCALE GENOMIC DNA]</scope>
    <source>
        <strain evidence="1 2">DHHJ</strain>
    </source>
</reference>
<accession>A0ABD7C133</accession>
<dbReference type="RefSeq" id="WP_201116943.1">
    <property type="nucleotide sequence ID" value="NZ_CP067993.1"/>
</dbReference>
<dbReference type="AlphaFoldDB" id="A0ABD7C133"/>
<dbReference type="EMBL" id="CP067993">
    <property type="protein sequence ID" value="QQQ41282.1"/>
    <property type="molecule type" value="Genomic_DNA"/>
</dbReference>